<comment type="catalytic activity">
    <reaction evidence="8">
        <text>[GlcNAc-(1-&gt;4)-Mur2Ac(oyl-L-Ala-gamma-D-Glu-L-Lys-D-Ala-D-Ala)](n)-di-trans,octa-cis-undecaprenyl diphosphate + beta-D-GlcNAc-(1-&gt;4)-Mur2Ac(oyl-L-Ala-gamma-D-Glu-L-Lys-D-Ala-D-Ala)-di-trans,octa-cis-undecaprenyl diphosphate = [GlcNAc-(1-&gt;4)-Mur2Ac(oyl-L-Ala-gamma-D-Glu-L-Lys-D-Ala-D-Ala)](n+1)-di-trans,octa-cis-undecaprenyl diphosphate + di-trans,octa-cis-undecaprenyl diphosphate + H(+)</text>
        <dbReference type="Rhea" id="RHEA:23708"/>
        <dbReference type="Rhea" id="RHEA-COMP:9602"/>
        <dbReference type="Rhea" id="RHEA-COMP:9603"/>
        <dbReference type="ChEBI" id="CHEBI:15378"/>
        <dbReference type="ChEBI" id="CHEBI:58405"/>
        <dbReference type="ChEBI" id="CHEBI:60033"/>
        <dbReference type="ChEBI" id="CHEBI:78435"/>
        <dbReference type="EC" id="2.4.99.28"/>
    </reaction>
</comment>
<name>A0A7W7TB44_9PSEU</name>
<dbReference type="GO" id="GO:0030288">
    <property type="term" value="C:outer membrane-bounded periplasmic space"/>
    <property type="evidence" value="ECO:0007669"/>
    <property type="project" value="TreeGrafter"/>
</dbReference>
<feature type="compositionally biased region" description="Pro residues" evidence="9">
    <location>
        <begin position="106"/>
        <end position="134"/>
    </location>
</feature>
<keyword evidence="14" id="KW-1185">Reference proteome</keyword>
<dbReference type="GO" id="GO:0008658">
    <property type="term" value="F:penicillin binding"/>
    <property type="evidence" value="ECO:0007669"/>
    <property type="project" value="InterPro"/>
</dbReference>
<dbReference type="GO" id="GO:0009252">
    <property type="term" value="P:peptidoglycan biosynthetic process"/>
    <property type="evidence" value="ECO:0007669"/>
    <property type="project" value="TreeGrafter"/>
</dbReference>
<dbReference type="InterPro" id="IPR001460">
    <property type="entry name" value="PCN-bd_Tpept"/>
</dbReference>
<evidence type="ECO:0000259" key="11">
    <source>
        <dbReference type="Pfam" id="PF00905"/>
    </source>
</evidence>
<feature type="domain" description="Penicillin-binding protein transpeptidase" evidence="11">
    <location>
        <begin position="572"/>
        <end position="835"/>
    </location>
</feature>
<feature type="compositionally biased region" description="Gly residues" evidence="9">
    <location>
        <begin position="76"/>
        <end position="105"/>
    </location>
</feature>
<keyword evidence="4" id="KW-0808">Transferase</keyword>
<sequence length="971" mass="103967">MNDQYDDRQRGGEPQWPTGEDPDGGAQRPDDRPRGGPGPRQGTPPGGFDRPRGGPAPGQDGGPGGQRRPAAPGPNGSRGPGPGDQGGPGPRTGGRPGPAGQGGPNGPRPGPNGPGGPGPNGPGPVPGGPGPHSGPGPNGGQGTQRMDTPPQRPAPPGGVRRPMGPGGPVPPGGRGPGGPRRPGGPGPDRRPGEEPTELLPSAHQSSRREPELLTHREDELLVDPVDDDEEYEDDDELTDEEQRKQRRKKIWRRVRRTSYVLLGLMILGPVVAFAIAYQVVTVPVPEEVAANQNKAVTILYANGDVMTKIAPNGANRTMIKYEDLPEHVKQAIYAAEDPTFETNPGFDFTALARAGWYQVTGRDSGGSGLTQQYVKKATENDAPTLSRKFTEIVKAYKMSKQQGKEEILTAYLNTIYFGRSAYGIKTAAYMYFGKNDLKELTPSEAALLAGMIQNPSKSENTQYSKDRWEYTMRQMLKFKWIDQAYFDSQTYPAPKPLEELQQHGLDGTDLFIRTMVMAELEAKGGFTESEALRSGITIHTTIDPVMQDKADAVIKNVMKGQPENLRYSMSAIDPTTGAVRVYWAGTDLNIDYQTGTLQEPGSSFKPFDFVAALKQGEGAGEVYDGSSPREFPGRTGRNAVFNSPNVACEVPKHCSVREAMVRSVNTVFFDMVATKYGPQAVADSAFGAGIPKEVELADGPHKLLAADEKDGGVTDANISIGGGTTRVRPFDMTAAYASFASRGVYREPFFISKITDAAGDTVYTHVDKSKPAFDADQKKSEDIADNVTDVLKDIPGRSKNTTCSAKRACAGKTGTHEKEGSSENTRAWMVGYTPSLSVGVYMGSESGKDAIKNAKGEDVYGSGLPGQIWRDFIDQALADKPSEPFAKPNPIGKLSAAPVVPSTTAPKTTTPERTSQTPTTTSEPEETTDRPTGTKPTRPCMPPLCPTGTTQPTKPTLEPTDPIGNGRREDE</sequence>
<dbReference type="PANTHER" id="PTHR32282">
    <property type="entry name" value="BINDING PROTEIN TRANSPEPTIDASE, PUTATIVE-RELATED"/>
    <property type="match status" value="1"/>
</dbReference>
<evidence type="ECO:0000256" key="3">
    <source>
        <dbReference type="ARBA" id="ARBA00022676"/>
    </source>
</evidence>
<reference evidence="13 14" key="1">
    <citation type="submission" date="2020-08" db="EMBL/GenBank/DDBJ databases">
        <title>Sequencing the genomes of 1000 actinobacteria strains.</title>
        <authorList>
            <person name="Klenk H.-P."/>
        </authorList>
    </citation>
    <scope>NUCLEOTIDE SEQUENCE [LARGE SCALE GENOMIC DNA]</scope>
    <source>
        <strain evidence="13 14">DSM 45084</strain>
    </source>
</reference>
<evidence type="ECO:0000256" key="4">
    <source>
        <dbReference type="ARBA" id="ARBA00022679"/>
    </source>
</evidence>
<comment type="caution">
    <text evidence="13">The sequence shown here is derived from an EMBL/GenBank/DDBJ whole genome shotgun (WGS) entry which is preliminary data.</text>
</comment>
<evidence type="ECO:0000313" key="14">
    <source>
        <dbReference type="Proteomes" id="UP000542674"/>
    </source>
</evidence>
<evidence type="ECO:0000256" key="1">
    <source>
        <dbReference type="ARBA" id="ARBA00022645"/>
    </source>
</evidence>
<keyword evidence="1 13" id="KW-0121">Carboxypeptidase</keyword>
<accession>A0A7W7TB44</accession>
<proteinExistence type="predicted"/>
<evidence type="ECO:0000256" key="9">
    <source>
        <dbReference type="SAM" id="MobiDB-lite"/>
    </source>
</evidence>
<organism evidence="13 14">
    <name type="scientific">Saccharothrix violaceirubra</name>
    <dbReference type="NCBI Taxonomy" id="413306"/>
    <lineage>
        <taxon>Bacteria</taxon>
        <taxon>Bacillati</taxon>
        <taxon>Actinomycetota</taxon>
        <taxon>Actinomycetes</taxon>
        <taxon>Pseudonocardiales</taxon>
        <taxon>Pseudonocardiaceae</taxon>
        <taxon>Saccharothrix</taxon>
    </lineage>
</organism>
<gene>
    <name evidence="13" type="ORF">F4559_006716</name>
</gene>
<evidence type="ECO:0000256" key="7">
    <source>
        <dbReference type="ARBA" id="ARBA00034000"/>
    </source>
</evidence>
<dbReference type="GO" id="GO:0009002">
    <property type="term" value="F:serine-type D-Ala-D-Ala carboxypeptidase activity"/>
    <property type="evidence" value="ECO:0007669"/>
    <property type="project" value="UniProtKB-EC"/>
</dbReference>
<feature type="domain" description="Glycosyl transferase family 51" evidence="12">
    <location>
        <begin position="303"/>
        <end position="475"/>
    </location>
</feature>
<keyword evidence="2" id="KW-0645">Protease</keyword>
<dbReference type="Pfam" id="PF00905">
    <property type="entry name" value="Transpeptidase"/>
    <property type="match status" value="1"/>
</dbReference>
<dbReference type="SUPFAM" id="SSF56601">
    <property type="entry name" value="beta-lactamase/transpeptidase-like"/>
    <property type="match status" value="1"/>
</dbReference>
<dbReference type="Pfam" id="PF00912">
    <property type="entry name" value="Transgly"/>
    <property type="match status" value="1"/>
</dbReference>
<dbReference type="InterPro" id="IPR001264">
    <property type="entry name" value="Glyco_trans_51"/>
</dbReference>
<dbReference type="RefSeq" id="WP_312865949.1">
    <property type="nucleotide sequence ID" value="NZ_BAABAI010000021.1"/>
</dbReference>
<dbReference type="EMBL" id="JACHJS010000001">
    <property type="protein sequence ID" value="MBB4969357.1"/>
    <property type="molecule type" value="Genomic_DNA"/>
</dbReference>
<evidence type="ECO:0000259" key="12">
    <source>
        <dbReference type="Pfam" id="PF00912"/>
    </source>
</evidence>
<dbReference type="GO" id="GO:0008955">
    <property type="term" value="F:peptidoglycan glycosyltransferase activity"/>
    <property type="evidence" value="ECO:0007669"/>
    <property type="project" value="UniProtKB-EC"/>
</dbReference>
<keyword evidence="10" id="KW-0472">Membrane</keyword>
<feature type="compositionally biased region" description="Gly residues" evidence="9">
    <location>
        <begin position="55"/>
        <end position="65"/>
    </location>
</feature>
<dbReference type="Gene3D" id="3.40.710.10">
    <property type="entry name" value="DD-peptidase/beta-lactamase superfamily"/>
    <property type="match status" value="1"/>
</dbReference>
<comment type="catalytic activity">
    <reaction evidence="7">
        <text>Preferential cleavage: (Ac)2-L-Lys-D-Ala-|-D-Ala. Also transpeptidation of peptidyl-alanyl moieties that are N-acyl substituents of D-alanine.</text>
        <dbReference type="EC" id="3.4.16.4"/>
    </reaction>
</comment>
<dbReference type="InterPro" id="IPR012338">
    <property type="entry name" value="Beta-lactam/transpept-like"/>
</dbReference>
<keyword evidence="5" id="KW-0378">Hydrolase</keyword>
<dbReference type="AlphaFoldDB" id="A0A7W7TB44"/>
<dbReference type="InterPro" id="IPR023346">
    <property type="entry name" value="Lysozyme-like_dom_sf"/>
</dbReference>
<dbReference type="InterPro" id="IPR036950">
    <property type="entry name" value="PBP_transglycosylase"/>
</dbReference>
<evidence type="ECO:0000256" key="5">
    <source>
        <dbReference type="ARBA" id="ARBA00022801"/>
    </source>
</evidence>
<evidence type="ECO:0000313" key="13">
    <source>
        <dbReference type="EMBL" id="MBB4969357.1"/>
    </source>
</evidence>
<evidence type="ECO:0000256" key="6">
    <source>
        <dbReference type="ARBA" id="ARBA00023268"/>
    </source>
</evidence>
<feature type="compositionally biased region" description="Low complexity" evidence="9">
    <location>
        <begin position="66"/>
        <end position="75"/>
    </location>
</feature>
<feature type="compositionally biased region" description="Basic and acidic residues" evidence="9">
    <location>
        <begin position="1"/>
        <end position="11"/>
    </location>
</feature>
<feature type="transmembrane region" description="Helical" evidence="10">
    <location>
        <begin position="257"/>
        <end position="277"/>
    </location>
</feature>
<dbReference type="Proteomes" id="UP000542674">
    <property type="component" value="Unassembled WGS sequence"/>
</dbReference>
<dbReference type="SUPFAM" id="SSF53955">
    <property type="entry name" value="Lysozyme-like"/>
    <property type="match status" value="1"/>
</dbReference>
<keyword evidence="10" id="KW-1133">Transmembrane helix</keyword>
<dbReference type="Gene3D" id="1.10.3810.10">
    <property type="entry name" value="Biosynthetic peptidoglycan transglycosylase-like"/>
    <property type="match status" value="1"/>
</dbReference>
<dbReference type="PANTHER" id="PTHR32282:SF34">
    <property type="entry name" value="PENICILLIN-BINDING PROTEIN 1A"/>
    <property type="match status" value="1"/>
</dbReference>
<dbReference type="InterPro" id="IPR050396">
    <property type="entry name" value="Glycosyltr_51/Transpeptidase"/>
</dbReference>
<feature type="compositionally biased region" description="Low complexity" evidence="9">
    <location>
        <begin position="895"/>
        <end position="922"/>
    </location>
</feature>
<protein>
    <submittedName>
        <fullName evidence="13">Membrane peptidoglycan carboxypeptidase</fullName>
    </submittedName>
</protein>
<feature type="compositionally biased region" description="Acidic residues" evidence="9">
    <location>
        <begin position="220"/>
        <end position="239"/>
    </location>
</feature>
<evidence type="ECO:0000256" key="10">
    <source>
        <dbReference type="SAM" id="Phobius"/>
    </source>
</evidence>
<dbReference type="GO" id="GO:0006508">
    <property type="term" value="P:proteolysis"/>
    <property type="evidence" value="ECO:0007669"/>
    <property type="project" value="UniProtKB-KW"/>
</dbReference>
<evidence type="ECO:0000256" key="8">
    <source>
        <dbReference type="ARBA" id="ARBA00049902"/>
    </source>
</evidence>
<keyword evidence="3" id="KW-0328">Glycosyltransferase</keyword>
<feature type="region of interest" description="Disordered" evidence="9">
    <location>
        <begin position="880"/>
        <end position="971"/>
    </location>
</feature>
<keyword evidence="10" id="KW-0812">Transmembrane</keyword>
<feature type="compositionally biased region" description="Gly residues" evidence="9">
    <location>
        <begin position="174"/>
        <end position="183"/>
    </location>
</feature>
<keyword evidence="6" id="KW-0511">Multifunctional enzyme</keyword>
<evidence type="ECO:0000256" key="2">
    <source>
        <dbReference type="ARBA" id="ARBA00022670"/>
    </source>
</evidence>
<feature type="region of interest" description="Disordered" evidence="9">
    <location>
        <begin position="1"/>
        <end position="249"/>
    </location>
</feature>
<feature type="compositionally biased region" description="Basic and acidic residues" evidence="9">
    <location>
        <begin position="206"/>
        <end position="219"/>
    </location>
</feature>